<dbReference type="GO" id="GO:0003677">
    <property type="term" value="F:DNA binding"/>
    <property type="evidence" value="ECO:0007669"/>
    <property type="project" value="UniProtKB-KW"/>
</dbReference>
<gene>
    <name evidence="6" type="ORF">KCX82_16265</name>
</gene>
<dbReference type="CDD" id="cd05466">
    <property type="entry name" value="PBP2_LTTR_substrate"/>
    <property type="match status" value="1"/>
</dbReference>
<keyword evidence="3" id="KW-0238">DNA-binding</keyword>
<comment type="caution">
    <text evidence="6">The sequence shown here is derived from an EMBL/GenBank/DDBJ whole genome shotgun (WGS) entry which is preliminary data.</text>
</comment>
<dbReference type="InterPro" id="IPR036388">
    <property type="entry name" value="WH-like_DNA-bd_sf"/>
</dbReference>
<dbReference type="SUPFAM" id="SSF53850">
    <property type="entry name" value="Periplasmic binding protein-like II"/>
    <property type="match status" value="1"/>
</dbReference>
<dbReference type="InterPro" id="IPR050950">
    <property type="entry name" value="HTH-type_LysR_regulators"/>
</dbReference>
<dbReference type="PANTHER" id="PTHR30419">
    <property type="entry name" value="HTH-TYPE TRANSCRIPTIONAL REGULATOR YBHD"/>
    <property type="match status" value="1"/>
</dbReference>
<name>A0A8J7W213_9FIRM</name>
<dbReference type="SUPFAM" id="SSF46785">
    <property type="entry name" value="Winged helix' DNA-binding domain"/>
    <property type="match status" value="1"/>
</dbReference>
<dbReference type="InterPro" id="IPR000847">
    <property type="entry name" value="LysR_HTH_N"/>
</dbReference>
<evidence type="ECO:0000256" key="4">
    <source>
        <dbReference type="ARBA" id="ARBA00023163"/>
    </source>
</evidence>
<proteinExistence type="inferred from homology"/>
<organism evidence="6 7">
    <name type="scientific">Sinanaerobacter chloroacetimidivorans</name>
    <dbReference type="NCBI Taxonomy" id="2818044"/>
    <lineage>
        <taxon>Bacteria</taxon>
        <taxon>Bacillati</taxon>
        <taxon>Bacillota</taxon>
        <taxon>Clostridia</taxon>
        <taxon>Peptostreptococcales</taxon>
        <taxon>Anaerovoracaceae</taxon>
        <taxon>Sinanaerobacter</taxon>
    </lineage>
</organism>
<feature type="domain" description="HTH lysR-type" evidence="5">
    <location>
        <begin position="9"/>
        <end position="60"/>
    </location>
</feature>
<comment type="similarity">
    <text evidence="1">Belongs to the LysR transcriptional regulatory family.</text>
</comment>
<dbReference type="Proteomes" id="UP000675664">
    <property type="component" value="Unassembled WGS sequence"/>
</dbReference>
<dbReference type="RefSeq" id="WP_227019576.1">
    <property type="nucleotide sequence ID" value="NZ_JAGSND010000013.1"/>
</dbReference>
<evidence type="ECO:0000256" key="3">
    <source>
        <dbReference type="ARBA" id="ARBA00023125"/>
    </source>
</evidence>
<evidence type="ECO:0000256" key="1">
    <source>
        <dbReference type="ARBA" id="ARBA00009437"/>
    </source>
</evidence>
<accession>A0A8J7W213</accession>
<dbReference type="Gene3D" id="3.40.190.290">
    <property type="match status" value="1"/>
</dbReference>
<dbReference type="AlphaFoldDB" id="A0A8J7W213"/>
<evidence type="ECO:0000313" key="6">
    <source>
        <dbReference type="EMBL" id="MBR0599442.1"/>
    </source>
</evidence>
<evidence type="ECO:0000256" key="2">
    <source>
        <dbReference type="ARBA" id="ARBA00023015"/>
    </source>
</evidence>
<keyword evidence="4" id="KW-0804">Transcription</keyword>
<sequence>MHGNIDRYEIFLITAELGSITAAAERLGYTQSGVSRAIAMLEEECGFTLFVRSQKGVHLTGNGEQVLEPIRALVNDRQYLSQVIDEIKGLSSGTIRVGTFTSVSVNWLPKIIRGFQELYPNIIFQLFDADYSEIIDLLEMGEIDCGFLSAPVPSGLNFISLYKDPMLAVLPPDHTLAKEKSIRVEQLRDEPFLVPDTRNDADIRQLMEQLNIQPKIKYILNNEISIAAMIEHGHGVTILPSLILKDQPIKVCLRSLSPPCYRELGIASRQLRYVSPAARRFIEYTVEQIGPQH</sequence>
<protein>
    <submittedName>
        <fullName evidence="6">LysR family transcriptional regulator</fullName>
    </submittedName>
</protein>
<dbReference type="PRINTS" id="PR00039">
    <property type="entry name" value="HTHLYSR"/>
</dbReference>
<evidence type="ECO:0000313" key="7">
    <source>
        <dbReference type="Proteomes" id="UP000675664"/>
    </source>
</evidence>
<reference evidence="6" key="1">
    <citation type="submission" date="2021-04" db="EMBL/GenBank/DDBJ databases">
        <title>Sinoanaerobacter chloroacetimidivorans sp. nov., an obligate anaerobic bacterium isolated from anaerobic sludge.</title>
        <authorList>
            <person name="Bao Y."/>
        </authorList>
    </citation>
    <scope>NUCLEOTIDE SEQUENCE</scope>
    <source>
        <strain evidence="6">BAD-6</strain>
    </source>
</reference>
<dbReference type="GO" id="GO:0005829">
    <property type="term" value="C:cytosol"/>
    <property type="evidence" value="ECO:0007669"/>
    <property type="project" value="TreeGrafter"/>
</dbReference>
<evidence type="ECO:0000259" key="5">
    <source>
        <dbReference type="PROSITE" id="PS50931"/>
    </source>
</evidence>
<dbReference type="Pfam" id="PF03466">
    <property type="entry name" value="LysR_substrate"/>
    <property type="match status" value="1"/>
</dbReference>
<dbReference type="EMBL" id="JAGSND010000013">
    <property type="protein sequence ID" value="MBR0599442.1"/>
    <property type="molecule type" value="Genomic_DNA"/>
</dbReference>
<dbReference type="Pfam" id="PF00126">
    <property type="entry name" value="HTH_1"/>
    <property type="match status" value="1"/>
</dbReference>
<keyword evidence="2" id="KW-0805">Transcription regulation</keyword>
<dbReference type="InterPro" id="IPR036390">
    <property type="entry name" value="WH_DNA-bd_sf"/>
</dbReference>
<dbReference type="PROSITE" id="PS50931">
    <property type="entry name" value="HTH_LYSR"/>
    <property type="match status" value="1"/>
</dbReference>
<keyword evidence="7" id="KW-1185">Reference proteome</keyword>
<dbReference type="Gene3D" id="1.10.10.10">
    <property type="entry name" value="Winged helix-like DNA-binding domain superfamily/Winged helix DNA-binding domain"/>
    <property type="match status" value="1"/>
</dbReference>
<dbReference type="GO" id="GO:0003700">
    <property type="term" value="F:DNA-binding transcription factor activity"/>
    <property type="evidence" value="ECO:0007669"/>
    <property type="project" value="InterPro"/>
</dbReference>
<reference evidence="6" key="2">
    <citation type="submission" date="2021-04" db="EMBL/GenBank/DDBJ databases">
        <authorList>
            <person name="Liu J."/>
        </authorList>
    </citation>
    <scope>NUCLEOTIDE SEQUENCE</scope>
    <source>
        <strain evidence="6">BAD-6</strain>
    </source>
</reference>
<dbReference type="PANTHER" id="PTHR30419:SF28">
    <property type="entry name" value="HTH-TYPE TRANSCRIPTIONAL REGULATOR BSDA"/>
    <property type="match status" value="1"/>
</dbReference>
<dbReference type="InterPro" id="IPR005119">
    <property type="entry name" value="LysR_subst-bd"/>
</dbReference>